<dbReference type="GO" id="GO:0000794">
    <property type="term" value="C:condensed nuclear chromosome"/>
    <property type="evidence" value="ECO:0007669"/>
    <property type="project" value="TreeGrafter"/>
</dbReference>
<keyword evidence="11" id="KW-0238">DNA-binding</keyword>
<dbReference type="SUPFAM" id="SSF47794">
    <property type="entry name" value="Rad51 N-terminal domain-like"/>
    <property type="match status" value="1"/>
</dbReference>
<dbReference type="Gene3D" id="3.40.50.300">
    <property type="entry name" value="P-loop containing nucleotide triphosphate hydrolases"/>
    <property type="match status" value="1"/>
</dbReference>
<dbReference type="FunFam" id="3.40.50.300:FF:002052">
    <property type="entry name" value="DNA repair protein RAD51 homolog"/>
    <property type="match status" value="1"/>
</dbReference>
<accession>A0A8H7B683</accession>
<dbReference type="InterPro" id="IPR056548">
    <property type="entry name" value="HEAT_Nup120"/>
</dbReference>
<evidence type="ECO:0000256" key="3">
    <source>
        <dbReference type="ARBA" id="ARBA00007095"/>
    </source>
</evidence>
<dbReference type="Gene3D" id="3.10.110.10">
    <property type="entry name" value="Ubiquitin Conjugating Enzyme"/>
    <property type="match status" value="1"/>
</dbReference>
<dbReference type="PROSITE" id="PS50162">
    <property type="entry name" value="RECA_2"/>
    <property type="match status" value="1"/>
</dbReference>
<gene>
    <name evidence="18" type="ORF">GT037_005401</name>
</gene>
<evidence type="ECO:0000313" key="19">
    <source>
        <dbReference type="Proteomes" id="UP000596902"/>
    </source>
</evidence>
<evidence type="ECO:0000259" key="16">
    <source>
        <dbReference type="PROSITE" id="PS50127"/>
    </source>
</evidence>
<dbReference type="InterPro" id="IPR013632">
    <property type="entry name" value="Rad51_C"/>
</dbReference>
<dbReference type="GO" id="GO:1990426">
    <property type="term" value="P:mitotic recombination-dependent replication fork processing"/>
    <property type="evidence" value="ECO:0007669"/>
    <property type="project" value="InterPro"/>
</dbReference>
<dbReference type="GO" id="GO:0042148">
    <property type="term" value="P:DNA strand invasion"/>
    <property type="evidence" value="ECO:0007669"/>
    <property type="project" value="TreeGrafter"/>
</dbReference>
<dbReference type="SUPFAM" id="SSF51430">
    <property type="entry name" value="NAD(P)-linked oxidoreductase"/>
    <property type="match status" value="1"/>
</dbReference>
<dbReference type="InterPro" id="IPR048884">
    <property type="entry name" value="Nup120_helical"/>
</dbReference>
<evidence type="ECO:0000256" key="2">
    <source>
        <dbReference type="ARBA" id="ARBA00004496"/>
    </source>
</evidence>
<keyword evidence="19" id="KW-1185">Reference proteome</keyword>
<dbReference type="InterPro" id="IPR027417">
    <property type="entry name" value="P-loop_NTPase"/>
</dbReference>
<dbReference type="InterPro" id="IPR020471">
    <property type="entry name" value="AKR"/>
</dbReference>
<dbReference type="FunFam" id="3.20.20.100:FF:000018">
    <property type="entry name" value="Glycerol dehydrogenase Gcy1"/>
    <property type="match status" value="1"/>
</dbReference>
<keyword evidence="12" id="KW-0539">Nucleus</keyword>
<feature type="compositionally biased region" description="Basic residues" evidence="15">
    <location>
        <begin position="2023"/>
        <end position="2032"/>
    </location>
</feature>
<name>A0A8H7B683_9PLEO</name>
<evidence type="ECO:0000256" key="4">
    <source>
        <dbReference type="ARBA" id="ARBA00007905"/>
    </source>
</evidence>
<comment type="similarity">
    <text evidence="3">Belongs to the RecA family. RAD51 subfamily.</text>
</comment>
<evidence type="ECO:0000259" key="17">
    <source>
        <dbReference type="PROSITE" id="PS50162"/>
    </source>
</evidence>
<dbReference type="InterPro" id="IPR023313">
    <property type="entry name" value="UBQ-conjugating_AS"/>
</dbReference>
<dbReference type="EMBL" id="JAAABM010000006">
    <property type="protein sequence ID" value="KAF7677189.1"/>
    <property type="molecule type" value="Genomic_DNA"/>
</dbReference>
<dbReference type="GO" id="GO:0042180">
    <property type="term" value="P:ketone metabolic process"/>
    <property type="evidence" value="ECO:0007669"/>
    <property type="project" value="UniProtKB-ARBA"/>
</dbReference>
<protein>
    <submittedName>
        <fullName evidence="18">Dna repair protein rhp51</fullName>
    </submittedName>
</protein>
<evidence type="ECO:0000256" key="12">
    <source>
        <dbReference type="ARBA" id="ARBA00023242"/>
    </source>
</evidence>
<dbReference type="GO" id="GO:0005737">
    <property type="term" value="C:cytoplasm"/>
    <property type="evidence" value="ECO:0007669"/>
    <property type="project" value="UniProtKB-SubCell"/>
</dbReference>
<dbReference type="Gene3D" id="1.10.150.20">
    <property type="entry name" value="5' to 3' exonuclease, C-terminal subdomain"/>
    <property type="match status" value="1"/>
</dbReference>
<proteinExistence type="inferred from homology"/>
<comment type="caution">
    <text evidence="18">The sequence shown here is derived from an EMBL/GenBank/DDBJ whole genome shotgun (WGS) entry which is preliminary data.</text>
</comment>
<keyword evidence="7" id="KW-0547">Nucleotide-binding</keyword>
<comment type="similarity">
    <text evidence="4">Belongs to the aldo/keto reductase family.</text>
</comment>
<dbReference type="FunFam" id="1.10.150.20:FF:000008">
    <property type="entry name" value="DNA repair protein RAD51 homolog"/>
    <property type="match status" value="1"/>
</dbReference>
<dbReference type="GO" id="GO:0005524">
    <property type="term" value="F:ATP binding"/>
    <property type="evidence" value="ECO:0007669"/>
    <property type="project" value="UniProtKB-KW"/>
</dbReference>
<dbReference type="GO" id="GO:0042843">
    <property type="term" value="P:D-xylose catabolic process"/>
    <property type="evidence" value="ECO:0007669"/>
    <property type="project" value="UniProtKB-ARBA"/>
</dbReference>
<feature type="active site" description="Glycyl thioester intermediate" evidence="13">
    <location>
        <position position="1865"/>
    </location>
</feature>
<sequence>ITLQKFAIPAFFQISYISNFTLQFMIRTLARMAPKNWTKEHFTLNTGAKIPAVGLGTWQSKPGEVREAVKAALQGGYRHIDTALAYGNEKEVGEGIKDSGVPREEIWVTTKLDNPWHKRVEEGITSSLNSLGLDYVDLYLMHWPSSTDPDDLKKHYPDWDFKDTWAEMQKLPESGRVKNIGVSNFAIKNLEKLFADSRFKTTPAVNQIELHPNNPSPKLLDYCKEKGIHATAYSCLGSTDSPLYKNEKLKKLADNKGKSVQQVLLMWGLQRGSSVIPKSVTASRIQGNFQLDGWELTDEEMKEISSLPERFKGVNGLTARDIKLIVEGGFNTVESIAYTPRRALEQIKGISEQKASKLLAEASKLVPMGFTTATEMHSRRSELISITTGSKQLDTLLAGGIETGSITEIFGEFRTGKSQICHTLAVTCQLPFDMGGGEGKCLYIDTEGTFRPVRCLAVANRFGLSGEEVLDNVAYARAYNSDHQLELLNQAAQMMTETRFSLLVVDSATALYRTDFAGRGELSARQTHLAKFMRTLQRLADEFGIAVVITNQVVAQVDGGPSAMFNPDPKKPIGGNIIAHAIGSLSHAIAMVQNGGTCLYKEARLNIEPAYPGSTIVFSIPTHAPFGVRGTVKRSLITEHYADKDEEAFTRRHLATDGSMYFRQHHAYPRSFLWRVLDNRKMLEIQSTDLDHDFSDKFEANLTLLFQFPAEIRPFCVAFAEPADRDALSVFVITTNNELYTMALHRDFFSTPAASEQEPETWCKRFEPALFSGRIPYRLVAESAEELLVTLDDGAICRLIWDKANNTWDGARYQQSNWSVRGLLSWKAQPTVRFENADFAVSAAAAVAISPNKQHILSVCLDHSIRAWNIESGKPGAHIDLLGADDFALEKSQASYSIGPSQSMLMTVVDGLGGPGGAEYHIVTYSPKQHQFKFWGVRDADDQDHGFYDAAQDSELIPPIDELMNTTVWTLEEFHVIPGPGWRGSEIWIRARSGPSSKVYSLKFDLTDFADQRTQTWKNDWVSVDSGPLTVEALKINPANPSERESEPDEEVSDQWIDFLFYPGRFTIATLETALLICKRGSERVRSSRSSNRGSLKERLSATIVTLAVEHSPQTEDLSKAIIAEWQAYWSLVKDLHKRRGESLSLVYDRATDRPWLVLSDHLSAIRNCSESEVTTLNAAAISSQRVLSKPLRQTLDTSESRDVARLLNAAASFRQRLPSFVQQQVQRHMEMDLLQSRNITILDRMEWIEVNSELSQHVTDEDVTVLVEELGMEVKDLGTETFLRAIKKLDYEHDGRPQSRKQIARYGLSALSSVSKETLENDHNALLDLLVLLLFMFIELEGETHDEWDASEVFAELLLRYKDCMVVSWLARTVWAHQSMTGQASEQLYRMLGETYKTQKLPITQTVLEGIYGLRAFEVLLPKDTKAGLLTHWSRGWLSFIFREHDFENVVEDIMGFLLAQQEYDLAMDFSKFLPEGHWASYLKGRMHLALGESALASLCFQKPAYTMALGPMFDVAEEDTAGLVSEVERNSFSEGLARYYSHVIGLFEKAKAYSHVADFAKLGLRCLMGQEDEELKTDLLQRLFTASIQTARFHDAYSALIRHSDTALKTSDLQTLITTMVTASQTRTLLTFPFVGLSDAVDTILTSLCHKTLNLASGPPYHQILYSFRISRNNFRGAASILHERLQRLKTTSSKIHDPADESLAQIYLMIINTLSAVSKEDAYILAEQRLESSGAGGGLNWGIGQGKKLLKRQIVTLDTLRKEYQEELDRNSKSLRRLAADHGSLHTAGLPPNYLFPPGADDSADLTSLDVLLAGPVGTPYSGGVWRLHLDIPPTYPAAPPTAQFRTRLWHPNIDEATGAVCVETLKRDWSSSLKLRDVLVTISCLLIQPNPASALNEAAGKLAVEDWEGYCRRAKLMTDIHAAVPRDMADEVRQAQMRGEDKETSPEERGAKPVSKGKEKERVKMTPAGPKLQRPASEDEENRRRRGGAGMPGEQNSDAEEDWIPGPPGGDQTAARGGGSHHHARTRSKGNNAFGIKGLTRLDTAPKRVFGGTHTPTPTSPGIPNPFPDKEEEKHTTIVDDADGPPFVTVTSKRDAHGLKLSSTTTTTTTTAVVVTEQTETPDLLKFSHKNPFSAIQLNNQTHPLIKEFSYSWEDAAVLHDATVAAAAGGGGDHSNTVEKSLVRKRLAGEEFEKKKKWEMKRFRRAGGDLKRFNRGDWGARVGVGRL</sequence>
<dbReference type="Proteomes" id="UP000596902">
    <property type="component" value="Unassembled WGS sequence"/>
</dbReference>
<dbReference type="PROSITE" id="PS00798">
    <property type="entry name" value="ALDOKETO_REDUCTASE_1"/>
    <property type="match status" value="1"/>
</dbReference>
<dbReference type="GO" id="GO:0007131">
    <property type="term" value="P:reciprocal meiotic recombination"/>
    <property type="evidence" value="ECO:0007669"/>
    <property type="project" value="TreeGrafter"/>
</dbReference>
<keyword evidence="8" id="KW-0833">Ubl conjugation pathway</keyword>
<dbReference type="PROSITE" id="PS50127">
    <property type="entry name" value="UBC_2"/>
    <property type="match status" value="1"/>
</dbReference>
<dbReference type="PROSITE" id="PS00063">
    <property type="entry name" value="ALDOKETO_REDUCTASE_3"/>
    <property type="match status" value="1"/>
</dbReference>
<keyword evidence="10" id="KW-0560">Oxidoreductase</keyword>
<evidence type="ECO:0000256" key="6">
    <source>
        <dbReference type="ARBA" id="ARBA00022679"/>
    </source>
</evidence>
<evidence type="ECO:0000256" key="10">
    <source>
        <dbReference type="ARBA" id="ARBA00023002"/>
    </source>
</evidence>
<dbReference type="PROSITE" id="PS00183">
    <property type="entry name" value="UBC_1"/>
    <property type="match status" value="1"/>
</dbReference>
<feature type="domain" description="UBC core" evidence="16">
    <location>
        <begin position="1776"/>
        <end position="1927"/>
    </location>
</feature>
<dbReference type="InterPro" id="IPR000608">
    <property type="entry name" value="UBC"/>
</dbReference>
<dbReference type="NCBIfam" id="TIGR02239">
    <property type="entry name" value="recomb_RAD51"/>
    <property type="match status" value="1"/>
</dbReference>
<dbReference type="Pfam" id="PF23300">
    <property type="entry name" value="HEAT_Nup120"/>
    <property type="match status" value="1"/>
</dbReference>
<dbReference type="SMART" id="SM00382">
    <property type="entry name" value="AAA"/>
    <property type="match status" value="1"/>
</dbReference>
<dbReference type="Pfam" id="PF08423">
    <property type="entry name" value="Rad51"/>
    <property type="match status" value="1"/>
</dbReference>
<evidence type="ECO:0000313" key="18">
    <source>
        <dbReference type="EMBL" id="KAF7677189.1"/>
    </source>
</evidence>
<dbReference type="InterPro" id="IPR020588">
    <property type="entry name" value="RecA_ATP-bd"/>
</dbReference>
<feature type="compositionally biased region" description="Pro residues" evidence="15">
    <location>
        <begin position="2062"/>
        <end position="2071"/>
    </location>
</feature>
<keyword evidence="9" id="KW-0067">ATP-binding</keyword>
<dbReference type="InterPro" id="IPR011941">
    <property type="entry name" value="DNA_recomb/repair_Rad51"/>
</dbReference>
<dbReference type="GO" id="GO:0006312">
    <property type="term" value="P:mitotic recombination"/>
    <property type="evidence" value="ECO:0007669"/>
    <property type="project" value="TreeGrafter"/>
</dbReference>
<dbReference type="Pfam" id="PF21486">
    <property type="entry name" value="NUP120_helical"/>
    <property type="match status" value="1"/>
</dbReference>
<dbReference type="GO" id="GO:0000150">
    <property type="term" value="F:DNA strand exchange activity"/>
    <property type="evidence" value="ECO:0007669"/>
    <property type="project" value="InterPro"/>
</dbReference>
<evidence type="ECO:0000256" key="15">
    <source>
        <dbReference type="SAM" id="MobiDB-lite"/>
    </source>
</evidence>
<dbReference type="GO" id="GO:0003697">
    <property type="term" value="F:single-stranded DNA binding"/>
    <property type="evidence" value="ECO:0007669"/>
    <property type="project" value="InterPro"/>
</dbReference>
<dbReference type="InterPro" id="IPR016135">
    <property type="entry name" value="UBQ-conjugating_enzyme/RWD"/>
</dbReference>
<evidence type="ECO:0000256" key="1">
    <source>
        <dbReference type="ARBA" id="ARBA00004123"/>
    </source>
</evidence>
<dbReference type="GeneID" id="62203626"/>
<dbReference type="PANTHER" id="PTHR22942">
    <property type="entry name" value="RECA/RAD51/RADA DNA STRAND-PAIRING FAMILY MEMBER"/>
    <property type="match status" value="1"/>
</dbReference>
<evidence type="ECO:0000256" key="13">
    <source>
        <dbReference type="PROSITE-ProRule" id="PRU10133"/>
    </source>
</evidence>
<dbReference type="GO" id="GO:0070192">
    <property type="term" value="P:chromosome organization involved in meiotic cell cycle"/>
    <property type="evidence" value="ECO:0007669"/>
    <property type="project" value="TreeGrafter"/>
</dbReference>
<dbReference type="SMART" id="SM00212">
    <property type="entry name" value="UBCc"/>
    <property type="match status" value="1"/>
</dbReference>
<feature type="compositionally biased region" description="Basic and acidic residues" evidence="15">
    <location>
        <begin position="1937"/>
        <end position="1968"/>
    </location>
</feature>
<evidence type="ECO:0000256" key="8">
    <source>
        <dbReference type="ARBA" id="ARBA00022786"/>
    </source>
</evidence>
<evidence type="ECO:0000256" key="7">
    <source>
        <dbReference type="ARBA" id="ARBA00022741"/>
    </source>
</evidence>
<evidence type="ECO:0000256" key="9">
    <source>
        <dbReference type="ARBA" id="ARBA00022840"/>
    </source>
</evidence>
<dbReference type="GO" id="GO:0140664">
    <property type="term" value="F:ATP-dependent DNA damage sensor activity"/>
    <property type="evidence" value="ECO:0007669"/>
    <property type="project" value="InterPro"/>
</dbReference>
<dbReference type="PROSITE" id="PS00062">
    <property type="entry name" value="ALDOKETO_REDUCTASE_2"/>
    <property type="match status" value="1"/>
</dbReference>
<dbReference type="PRINTS" id="PR00069">
    <property type="entry name" value="ALDKETRDTASE"/>
</dbReference>
<dbReference type="GO" id="GO:0003690">
    <property type="term" value="F:double-stranded DNA binding"/>
    <property type="evidence" value="ECO:0007669"/>
    <property type="project" value="InterPro"/>
</dbReference>
<dbReference type="Gene3D" id="3.20.20.100">
    <property type="entry name" value="NADP-dependent oxidoreductase domain"/>
    <property type="match status" value="1"/>
</dbReference>
<dbReference type="SUPFAM" id="SSF52540">
    <property type="entry name" value="P-loop containing nucleoside triphosphate hydrolases"/>
    <property type="match status" value="1"/>
</dbReference>
<evidence type="ECO:0000256" key="5">
    <source>
        <dbReference type="ARBA" id="ARBA00022490"/>
    </source>
</evidence>
<dbReference type="PANTHER" id="PTHR22942:SF39">
    <property type="entry name" value="DNA REPAIR PROTEIN RAD51 HOMOLOG 1"/>
    <property type="match status" value="1"/>
</dbReference>
<dbReference type="SUPFAM" id="SSF54495">
    <property type="entry name" value="UBC-like"/>
    <property type="match status" value="1"/>
</dbReference>
<keyword evidence="14" id="KW-0175">Coiled coil</keyword>
<dbReference type="RefSeq" id="XP_038787398.1">
    <property type="nucleotide sequence ID" value="XM_038930448.1"/>
</dbReference>
<dbReference type="InterPro" id="IPR003593">
    <property type="entry name" value="AAA+_ATPase"/>
</dbReference>
<feature type="region of interest" description="Disordered" evidence="15">
    <location>
        <begin position="1937"/>
        <end position="2089"/>
    </location>
</feature>
<dbReference type="NCBIfam" id="NF003301">
    <property type="entry name" value="PRK04301.1"/>
    <property type="match status" value="1"/>
</dbReference>
<dbReference type="InterPro" id="IPR059141">
    <property type="entry name" value="Beta-prop_Nup120_160"/>
</dbReference>
<dbReference type="InterPro" id="IPR010995">
    <property type="entry name" value="DNA_repair_Rad51/TF_NusA_a-hlx"/>
</dbReference>
<reference evidence="18" key="2">
    <citation type="submission" date="2020-08" db="EMBL/GenBank/DDBJ databases">
        <title>Draft Genome Sequence of Cumin Blight Pathogen Alternaria burnsii.</title>
        <authorList>
            <person name="Feng Z."/>
        </authorList>
    </citation>
    <scope>NUCLEOTIDE SEQUENCE</scope>
    <source>
        <strain evidence="18">CBS107.38</strain>
    </source>
</reference>
<organism evidence="18 19">
    <name type="scientific">Alternaria burnsii</name>
    <dbReference type="NCBI Taxonomy" id="1187904"/>
    <lineage>
        <taxon>Eukaryota</taxon>
        <taxon>Fungi</taxon>
        <taxon>Dikarya</taxon>
        <taxon>Ascomycota</taxon>
        <taxon>Pezizomycotina</taxon>
        <taxon>Dothideomycetes</taxon>
        <taxon>Pleosporomycetidae</taxon>
        <taxon>Pleosporales</taxon>
        <taxon>Pleosporineae</taxon>
        <taxon>Pleosporaceae</taxon>
        <taxon>Alternaria</taxon>
        <taxon>Alternaria sect. Alternaria</taxon>
    </lineage>
</organism>
<dbReference type="GO" id="GO:0000730">
    <property type="term" value="P:DNA recombinase assembly"/>
    <property type="evidence" value="ECO:0007669"/>
    <property type="project" value="TreeGrafter"/>
</dbReference>
<feature type="non-terminal residue" evidence="18">
    <location>
        <position position="1"/>
    </location>
</feature>
<evidence type="ECO:0000256" key="14">
    <source>
        <dbReference type="SAM" id="Coils"/>
    </source>
</evidence>
<dbReference type="GO" id="GO:0019568">
    <property type="term" value="P:arabinose catabolic process"/>
    <property type="evidence" value="ECO:0007669"/>
    <property type="project" value="UniProtKB-ARBA"/>
</dbReference>
<feature type="compositionally biased region" description="Basic and acidic residues" evidence="15">
    <location>
        <begin position="2072"/>
        <end position="2082"/>
    </location>
</feature>
<dbReference type="InterPro" id="IPR023210">
    <property type="entry name" value="NADP_OxRdtase_dom"/>
</dbReference>
<dbReference type="Pfam" id="PF00179">
    <property type="entry name" value="UQ_con"/>
    <property type="match status" value="1"/>
</dbReference>
<dbReference type="GO" id="GO:0004032">
    <property type="term" value="F:aldose reductase (NADPH) activity"/>
    <property type="evidence" value="ECO:0007669"/>
    <property type="project" value="UniProtKB-ARBA"/>
</dbReference>
<evidence type="ECO:0000256" key="11">
    <source>
        <dbReference type="ARBA" id="ARBA00023125"/>
    </source>
</evidence>
<feature type="coiled-coil region" evidence="14">
    <location>
        <begin position="1750"/>
        <end position="1784"/>
    </location>
</feature>
<dbReference type="Pfam" id="PF11715">
    <property type="entry name" value="Beta-prop_Nup120_160"/>
    <property type="match status" value="1"/>
</dbReference>
<dbReference type="GO" id="GO:0006066">
    <property type="term" value="P:alcohol metabolic process"/>
    <property type="evidence" value="ECO:0007669"/>
    <property type="project" value="UniProtKB-ARBA"/>
</dbReference>
<reference evidence="18" key="1">
    <citation type="submission" date="2020-01" db="EMBL/GenBank/DDBJ databases">
        <authorList>
            <person name="Feng Z.H.Z."/>
        </authorList>
    </citation>
    <scope>NUCLEOTIDE SEQUENCE</scope>
    <source>
        <strain evidence="18">CBS107.38</strain>
    </source>
</reference>
<dbReference type="InterPro" id="IPR018170">
    <property type="entry name" value="Aldo/ket_reductase_CS"/>
</dbReference>
<dbReference type="Pfam" id="PF00248">
    <property type="entry name" value="Aldo_ket_red"/>
    <property type="match status" value="1"/>
</dbReference>
<dbReference type="InterPro" id="IPR036812">
    <property type="entry name" value="NAD(P)_OxRdtase_dom_sf"/>
</dbReference>
<keyword evidence="5" id="KW-0963">Cytoplasm</keyword>
<feature type="domain" description="RecA family profile 1" evidence="17">
    <location>
        <begin position="382"/>
        <end position="553"/>
    </location>
</feature>
<dbReference type="GO" id="GO:0016740">
    <property type="term" value="F:transferase activity"/>
    <property type="evidence" value="ECO:0007669"/>
    <property type="project" value="UniProtKB-KW"/>
</dbReference>
<comment type="subcellular location">
    <subcellularLocation>
        <location evidence="2">Cytoplasm</location>
    </subcellularLocation>
    <subcellularLocation>
        <location evidence="1">Nucleus</location>
    </subcellularLocation>
</comment>
<keyword evidence="6" id="KW-0808">Transferase</keyword>